<dbReference type="InterPro" id="IPR012674">
    <property type="entry name" value="Calycin"/>
</dbReference>
<protein>
    <submittedName>
        <fullName evidence="1">Apolipoprotein D and lipocalin family protein</fullName>
    </submittedName>
</protein>
<name>A0A1I0QF15_9RHOB</name>
<proteinExistence type="predicted"/>
<evidence type="ECO:0000313" key="1">
    <source>
        <dbReference type="EMBL" id="SEW25549.1"/>
    </source>
</evidence>
<dbReference type="EMBL" id="FOIZ01000001">
    <property type="protein sequence ID" value="SEW25549.1"/>
    <property type="molecule type" value="Genomic_DNA"/>
</dbReference>
<keyword evidence="2" id="KW-1185">Reference proteome</keyword>
<dbReference type="SUPFAM" id="SSF50814">
    <property type="entry name" value="Lipocalins"/>
    <property type="match status" value="1"/>
</dbReference>
<keyword evidence="1" id="KW-0449">Lipoprotein</keyword>
<reference evidence="1 2" key="1">
    <citation type="submission" date="2016-10" db="EMBL/GenBank/DDBJ databases">
        <authorList>
            <person name="de Groot N.N."/>
        </authorList>
    </citation>
    <scope>NUCLEOTIDE SEQUENCE [LARGE SCALE GENOMIC DNA]</scope>
    <source>
        <strain evidence="1 2">DSM 17925</strain>
    </source>
</reference>
<dbReference type="Gene3D" id="2.40.128.20">
    <property type="match status" value="1"/>
</dbReference>
<accession>A0A1I0QF15</accession>
<dbReference type="RefSeq" id="WP_089993087.1">
    <property type="nucleotide sequence ID" value="NZ_FOIZ01000001.1"/>
</dbReference>
<evidence type="ECO:0000313" key="2">
    <source>
        <dbReference type="Proteomes" id="UP000199167"/>
    </source>
</evidence>
<dbReference type="Proteomes" id="UP000199167">
    <property type="component" value="Unassembled WGS sequence"/>
</dbReference>
<sequence length="181" mass="19559">MKQLLICLALAACAKAPDVAQPGAVPGLLRNPTAPLASQTDVTAARLKGDWYVREERGLRSLLGDEITISDGGADSLVLMSDTGACSDQTNLCSTYTQRIALIPVGPGRWQVVQASDGFPLDELWVLWMDFDDRTVAVGGPTGKYVWIMDRGRSGGTDRITAARDILDWYGYDVDRLEGAL</sequence>
<dbReference type="AlphaFoldDB" id="A0A1I0QF15"/>
<dbReference type="OrthoDB" id="594739at2"/>
<organism evidence="1 2">
    <name type="scientific">Cognatiyoonia koreensis</name>
    <dbReference type="NCBI Taxonomy" id="364200"/>
    <lineage>
        <taxon>Bacteria</taxon>
        <taxon>Pseudomonadati</taxon>
        <taxon>Pseudomonadota</taxon>
        <taxon>Alphaproteobacteria</taxon>
        <taxon>Rhodobacterales</taxon>
        <taxon>Paracoccaceae</taxon>
        <taxon>Cognatiyoonia</taxon>
    </lineage>
</organism>
<gene>
    <name evidence="1" type="ORF">SAMN04488515_1865</name>
</gene>
<dbReference type="STRING" id="364200.SAMN04488515_1865"/>